<dbReference type="SUPFAM" id="SSF143631">
    <property type="entry name" value="ApbE-like"/>
    <property type="match status" value="1"/>
</dbReference>
<evidence type="ECO:0000256" key="8">
    <source>
        <dbReference type="ARBA" id="ARBA00031306"/>
    </source>
</evidence>
<dbReference type="PANTHER" id="PTHR30040">
    <property type="entry name" value="THIAMINE BIOSYNTHESIS LIPOPROTEIN APBE"/>
    <property type="match status" value="1"/>
</dbReference>
<accession>A0A3M8CWD4</accession>
<keyword evidence="6 10" id="KW-0274">FAD</keyword>
<dbReference type="Pfam" id="PF02424">
    <property type="entry name" value="ApbE"/>
    <property type="match status" value="1"/>
</dbReference>
<dbReference type="Gene3D" id="3.10.520.10">
    <property type="entry name" value="ApbE-like domains"/>
    <property type="match status" value="1"/>
</dbReference>
<dbReference type="InterPro" id="IPR024932">
    <property type="entry name" value="ApbE"/>
</dbReference>
<evidence type="ECO:0000256" key="2">
    <source>
        <dbReference type="ARBA" id="ARBA00016337"/>
    </source>
</evidence>
<keyword evidence="5 10" id="KW-0479">Metal-binding</keyword>
<evidence type="ECO:0000256" key="4">
    <source>
        <dbReference type="ARBA" id="ARBA00022679"/>
    </source>
</evidence>
<dbReference type="RefSeq" id="WP_122921388.1">
    <property type="nucleotide sequence ID" value="NZ_RHHQ01000028.1"/>
</dbReference>
<feature type="binding site" evidence="11">
    <location>
        <position position="144"/>
    </location>
    <ligand>
        <name>Mg(2+)</name>
        <dbReference type="ChEBI" id="CHEBI:18420"/>
    </ligand>
</feature>
<evidence type="ECO:0000313" key="13">
    <source>
        <dbReference type="Proteomes" id="UP000271031"/>
    </source>
</evidence>
<organism evidence="12 13">
    <name type="scientific">Brevibacillus fluminis</name>
    <dbReference type="NCBI Taxonomy" id="511487"/>
    <lineage>
        <taxon>Bacteria</taxon>
        <taxon>Bacillati</taxon>
        <taxon>Bacillota</taxon>
        <taxon>Bacilli</taxon>
        <taxon>Bacillales</taxon>
        <taxon>Paenibacillaceae</taxon>
        <taxon>Brevibacillus</taxon>
    </lineage>
</organism>
<comment type="cofactor">
    <cofactor evidence="11">
        <name>Mg(2+)</name>
        <dbReference type="ChEBI" id="CHEBI:18420"/>
    </cofactor>
    <cofactor evidence="11">
        <name>Mn(2+)</name>
        <dbReference type="ChEBI" id="CHEBI:29035"/>
    </cofactor>
    <text evidence="11">Magnesium. Can also use manganese.</text>
</comment>
<dbReference type="GO" id="GO:0016740">
    <property type="term" value="F:transferase activity"/>
    <property type="evidence" value="ECO:0007669"/>
    <property type="project" value="UniProtKB-UniRule"/>
</dbReference>
<evidence type="ECO:0000256" key="5">
    <source>
        <dbReference type="ARBA" id="ARBA00022723"/>
    </source>
</evidence>
<comment type="caution">
    <text evidence="12">The sequence shown here is derived from an EMBL/GenBank/DDBJ whole genome shotgun (WGS) entry which is preliminary data.</text>
</comment>
<dbReference type="GO" id="GO:0046872">
    <property type="term" value="F:metal ion binding"/>
    <property type="evidence" value="ECO:0007669"/>
    <property type="project" value="UniProtKB-UniRule"/>
</dbReference>
<dbReference type="EMBL" id="RHHQ01000028">
    <property type="protein sequence ID" value="RNB79537.1"/>
    <property type="molecule type" value="Genomic_DNA"/>
</dbReference>
<evidence type="ECO:0000256" key="9">
    <source>
        <dbReference type="ARBA" id="ARBA00048540"/>
    </source>
</evidence>
<dbReference type="Proteomes" id="UP000271031">
    <property type="component" value="Unassembled WGS sequence"/>
</dbReference>
<reference evidence="12 13" key="1">
    <citation type="submission" date="2018-10" db="EMBL/GenBank/DDBJ databases">
        <title>Phylogenomics of Brevibacillus.</title>
        <authorList>
            <person name="Dunlap C."/>
        </authorList>
    </citation>
    <scope>NUCLEOTIDE SEQUENCE [LARGE SCALE GENOMIC DNA]</scope>
    <source>
        <strain evidence="12 13">JCM 15716</strain>
    </source>
</reference>
<evidence type="ECO:0000256" key="10">
    <source>
        <dbReference type="PIRNR" id="PIRNR006268"/>
    </source>
</evidence>
<keyword evidence="7 10" id="KW-0460">Magnesium</keyword>
<keyword evidence="13" id="KW-1185">Reference proteome</keyword>
<evidence type="ECO:0000313" key="12">
    <source>
        <dbReference type="EMBL" id="RNB79537.1"/>
    </source>
</evidence>
<dbReference type="PIRSF" id="PIRSF006268">
    <property type="entry name" value="ApbE"/>
    <property type="match status" value="1"/>
</dbReference>
<dbReference type="AlphaFoldDB" id="A0A3M8CWD4"/>
<comment type="catalytic activity">
    <reaction evidence="9 10">
        <text>L-threonyl-[protein] + FAD = FMN-L-threonyl-[protein] + AMP + H(+)</text>
        <dbReference type="Rhea" id="RHEA:36847"/>
        <dbReference type="Rhea" id="RHEA-COMP:11060"/>
        <dbReference type="Rhea" id="RHEA-COMP:11061"/>
        <dbReference type="ChEBI" id="CHEBI:15378"/>
        <dbReference type="ChEBI" id="CHEBI:30013"/>
        <dbReference type="ChEBI" id="CHEBI:57692"/>
        <dbReference type="ChEBI" id="CHEBI:74257"/>
        <dbReference type="ChEBI" id="CHEBI:456215"/>
        <dbReference type="EC" id="2.7.1.180"/>
    </reaction>
</comment>
<dbReference type="EC" id="2.7.1.180" evidence="1 10"/>
<evidence type="ECO:0000256" key="3">
    <source>
        <dbReference type="ARBA" id="ARBA00022630"/>
    </source>
</evidence>
<keyword evidence="4 10" id="KW-0808">Transferase</keyword>
<sequence>MAPFRECFFRAMNTDIQVSLGTDVSLQEDVTNWFSRIERRFSRFLPDSELSRINKLSGKTTLISAAMAEVLALAEMYRHKTDGIFHFMLLDALQHAGYSRSFEQLAPMRDILAEPPVPHDSQIYLNAAMRSVKLSPGTHIDLGGIVKGWSVDRLSDWLKREMHVTRGLLNAGGDLFVWGGFDEDEPWLVGIADPYNKEVEIAQIALADGAVATSSVLGRRWQTKHGDMHHLIDPRTLRPSKSEIVQCTIVGSHVTECEVWAKVACIVGLSAFLPLLRRHLPHCDALLVTQTGELHFAGDRNRFEERWHGAAVDFIHDTIVQEGWIHHG</sequence>
<evidence type="ECO:0000256" key="7">
    <source>
        <dbReference type="ARBA" id="ARBA00022842"/>
    </source>
</evidence>
<dbReference type="InterPro" id="IPR003374">
    <property type="entry name" value="ApbE-like_sf"/>
</dbReference>
<keyword evidence="3 10" id="KW-0285">Flavoprotein</keyword>
<dbReference type="OrthoDB" id="9778595at2"/>
<gene>
    <name evidence="12" type="ORF">EDM56_28855</name>
</gene>
<name>A0A3M8CWD4_9BACL</name>
<evidence type="ECO:0000256" key="1">
    <source>
        <dbReference type="ARBA" id="ARBA00011955"/>
    </source>
</evidence>
<evidence type="ECO:0000256" key="6">
    <source>
        <dbReference type="ARBA" id="ARBA00022827"/>
    </source>
</evidence>
<comment type="similarity">
    <text evidence="10">Belongs to the ApbE family.</text>
</comment>
<evidence type="ECO:0000256" key="11">
    <source>
        <dbReference type="PIRSR" id="PIRSR006268-2"/>
    </source>
</evidence>
<protein>
    <recommendedName>
        <fullName evidence="2 10">FAD:protein FMN transferase</fullName>
        <ecNumber evidence="1 10">2.7.1.180</ecNumber>
    </recommendedName>
    <alternativeName>
        <fullName evidence="8 10">Flavin transferase</fullName>
    </alternativeName>
</protein>
<proteinExistence type="inferred from homology"/>
<dbReference type="PANTHER" id="PTHR30040:SF2">
    <property type="entry name" value="FAD:PROTEIN FMN TRANSFERASE"/>
    <property type="match status" value="1"/>
</dbReference>